<name>A0A699I7S2_TANCI</name>
<sequence>MAGKDINQSSSPPIAPPEAPQMVSSVKLLILKKGEYILWTMKMEQYLAHTDYALWEVILNRNGKVQMTKDKAGNKVEVPPITAQQILARTRERKAKSILLMAIPDEHLARFHGIKDAKTLWATIKTRFGGLMKVTDISQLSLECLKFLIDKGDLKTLMESSEDHKIWRNQQDWKLLSWKLYETCGVHTLMLDDSLVFINMFLEKRYPLTKEILEKMLSWRLEAEIESTLALDLIKFIKLQIEEK</sequence>
<gene>
    <name evidence="1" type="ORF">Tci_504385</name>
</gene>
<evidence type="ECO:0000313" key="1">
    <source>
        <dbReference type="EMBL" id="GEZ32412.1"/>
    </source>
</evidence>
<reference evidence="1" key="1">
    <citation type="journal article" date="2019" name="Sci. Rep.">
        <title>Draft genome of Tanacetum cinerariifolium, the natural source of mosquito coil.</title>
        <authorList>
            <person name="Yamashiro T."/>
            <person name="Shiraishi A."/>
            <person name="Satake H."/>
            <person name="Nakayama K."/>
        </authorList>
    </citation>
    <scope>NUCLEOTIDE SEQUENCE</scope>
</reference>
<dbReference type="EMBL" id="BKCJ010265454">
    <property type="protein sequence ID" value="GEZ32412.1"/>
    <property type="molecule type" value="Genomic_DNA"/>
</dbReference>
<proteinExistence type="predicted"/>
<accession>A0A699I7S2</accession>
<protein>
    <submittedName>
        <fullName evidence="1">Ribonuclease H-like domain-containing protein</fullName>
    </submittedName>
</protein>
<comment type="caution">
    <text evidence="1">The sequence shown here is derived from an EMBL/GenBank/DDBJ whole genome shotgun (WGS) entry which is preliminary data.</text>
</comment>
<organism evidence="1">
    <name type="scientific">Tanacetum cinerariifolium</name>
    <name type="common">Dalmatian daisy</name>
    <name type="synonym">Chrysanthemum cinerariifolium</name>
    <dbReference type="NCBI Taxonomy" id="118510"/>
    <lineage>
        <taxon>Eukaryota</taxon>
        <taxon>Viridiplantae</taxon>
        <taxon>Streptophyta</taxon>
        <taxon>Embryophyta</taxon>
        <taxon>Tracheophyta</taxon>
        <taxon>Spermatophyta</taxon>
        <taxon>Magnoliopsida</taxon>
        <taxon>eudicotyledons</taxon>
        <taxon>Gunneridae</taxon>
        <taxon>Pentapetalae</taxon>
        <taxon>asterids</taxon>
        <taxon>campanulids</taxon>
        <taxon>Asterales</taxon>
        <taxon>Asteraceae</taxon>
        <taxon>Asteroideae</taxon>
        <taxon>Anthemideae</taxon>
        <taxon>Anthemidinae</taxon>
        <taxon>Tanacetum</taxon>
    </lineage>
</organism>
<dbReference type="AlphaFoldDB" id="A0A699I7S2"/>